<comment type="caution">
    <text evidence="2">The sequence shown here is derived from an EMBL/GenBank/DDBJ whole genome shotgun (WGS) entry which is preliminary data.</text>
</comment>
<dbReference type="Proteomes" id="UP000298327">
    <property type="component" value="Unassembled WGS sequence"/>
</dbReference>
<proteinExistence type="predicted"/>
<name>A0A4Y9ZBN1_9AGAM</name>
<accession>A0A4Y9ZBN1</accession>
<protein>
    <submittedName>
        <fullName evidence="2">Uncharacterized protein</fullName>
    </submittedName>
</protein>
<dbReference type="AlphaFoldDB" id="A0A4Y9ZBN1"/>
<dbReference type="OrthoDB" id="10682841at2759"/>
<evidence type="ECO:0000256" key="1">
    <source>
        <dbReference type="SAM" id="MobiDB-lite"/>
    </source>
</evidence>
<evidence type="ECO:0000313" key="2">
    <source>
        <dbReference type="EMBL" id="TFY72246.1"/>
    </source>
</evidence>
<reference evidence="2 3" key="1">
    <citation type="submission" date="2019-02" db="EMBL/GenBank/DDBJ databases">
        <title>Genome sequencing of the rare red list fungi Dentipellis fragilis.</title>
        <authorList>
            <person name="Buettner E."/>
            <person name="Kellner H."/>
        </authorList>
    </citation>
    <scope>NUCLEOTIDE SEQUENCE [LARGE SCALE GENOMIC DNA]</scope>
    <source>
        <strain evidence="2 3">DSM 105465</strain>
    </source>
</reference>
<dbReference type="EMBL" id="SEOQ01000020">
    <property type="protein sequence ID" value="TFY72246.1"/>
    <property type="molecule type" value="Genomic_DNA"/>
</dbReference>
<feature type="region of interest" description="Disordered" evidence="1">
    <location>
        <begin position="205"/>
        <end position="233"/>
    </location>
</feature>
<gene>
    <name evidence="2" type="ORF">EVG20_g749</name>
</gene>
<evidence type="ECO:0000313" key="3">
    <source>
        <dbReference type="Proteomes" id="UP000298327"/>
    </source>
</evidence>
<organism evidence="2 3">
    <name type="scientific">Dentipellis fragilis</name>
    <dbReference type="NCBI Taxonomy" id="205917"/>
    <lineage>
        <taxon>Eukaryota</taxon>
        <taxon>Fungi</taxon>
        <taxon>Dikarya</taxon>
        <taxon>Basidiomycota</taxon>
        <taxon>Agaricomycotina</taxon>
        <taxon>Agaricomycetes</taxon>
        <taxon>Russulales</taxon>
        <taxon>Hericiaceae</taxon>
        <taxon>Dentipellis</taxon>
    </lineage>
</organism>
<keyword evidence="3" id="KW-1185">Reference proteome</keyword>
<sequence length="394" mass="43741">MNEGNFTPDSDSEQQRQPTWMDFDFESMLELLNSFPVNDGELGAQATDIASGGTQGMPAMQPEGDGYGVVGGGSDMMGANMPQQVYALVPRMPYPSTLSARPPSHGMYRTLPTPMAGVSRVPTPAPAPTPTPPARQNPLVTTSAAYNHGIEGPAQANAKLYAYIKEALPQLLNETKDARSEAEAAKAEAAAARAEAAAARNVAARLESRLEQQESSVGPQRVHRQHPNRAPRNTDIEDLTHRKVASALGIAYKGRSKKLDLPDIVPEDNLVEPPDNQLGPWMYNWTKPITFPYNYRCCERIVKFLKSDKEHVSENDRVFLLLPNDRQWYSVSRYLETLSKQYREKIDHEKQVKATDRRVGLTRRRRRKEMAKKMHAAAPDVEKQIAEALGIAPD</sequence>